<dbReference type="PANTHER" id="PTHR46708">
    <property type="entry name" value="TENASCIN"/>
    <property type="match status" value="1"/>
</dbReference>
<dbReference type="Pfam" id="PF17161">
    <property type="entry name" value="DUF5123"/>
    <property type="match status" value="1"/>
</dbReference>
<reference evidence="3 4" key="1">
    <citation type="submission" date="2018-09" db="EMBL/GenBank/DDBJ databases">
        <title>Murine metabolic-syndrome-specific gut microbial biobank.</title>
        <authorList>
            <person name="Liu C."/>
        </authorList>
    </citation>
    <scope>NUCLEOTIDE SEQUENCE [LARGE SCALE GENOMIC DNA]</scope>
    <source>
        <strain evidence="3 4">0.1X-D8-26</strain>
    </source>
</reference>
<dbReference type="Proteomes" id="UP000267159">
    <property type="component" value="Unassembled WGS sequence"/>
</dbReference>
<dbReference type="EMBL" id="RAZM01000004">
    <property type="protein sequence ID" value="RLT81551.1"/>
    <property type="molecule type" value="Genomic_DNA"/>
</dbReference>
<gene>
    <name evidence="3" type="ORF">D7Y07_02830</name>
</gene>
<dbReference type="PROSITE" id="PS51257">
    <property type="entry name" value="PROKAR_LIPOPROTEIN"/>
    <property type="match status" value="1"/>
</dbReference>
<sequence>MDITKKRKEHMKNLKYIISAGTCLLLTIFLSTSCTDGNDWEVIEANRLFGPTQGDFSLTADDEIAQIEITWKGVKDAQGYVLEISTEPLSNDIALGEAAGSQVFGNDGEKISSPLTVKELLPETNYYARIKAIGSNKESYWVYAEKSVKTTKEQLLEIPTEDAGDITKESIRVSWMEGCNVTALHISSNSASAPYEETFILEEADKEACSFLFEGLSSLTEYTIELLNNDIIRGTIKVTTAQGEMIEVTVDELTHNSTSFSWAEAADAYTLIPGENPTADGAEAFPAGSATTFTASNLKGSTTYTFSVIKNGAIIGYVTFETEYEAPANAVNIDTFEAFESTIENGSGDIALNLVSNITLIKEVIIPETVTSLTIFSTGTPVKYAKADKGDLTVATGASLNKIEFYNIDCVDETAAGYLLNVKNSFQLNDFTANRLKLSDFRGIIRTQTNAAAAKFGTITFNNCVITNIGSYGILNTKVSGVELEKISMVNTTVNQISSGSMFTLLQTPEITIERCTFYNLAKGKTVIDTNKVKAGSITITNTLVGMTEATKGYEGPTVKFSDSFTTNDCMFGSKNTWGTALDISSTELFVDPANGDFTVKDTKYKAYGDPRWNK</sequence>
<dbReference type="InterPro" id="IPR013783">
    <property type="entry name" value="Ig-like_fold"/>
</dbReference>
<feature type="domain" description="DUF5123" evidence="2">
    <location>
        <begin position="511"/>
        <end position="613"/>
    </location>
</feature>
<dbReference type="Gene3D" id="2.60.40.10">
    <property type="entry name" value="Immunoglobulins"/>
    <property type="match status" value="1"/>
</dbReference>
<evidence type="ECO:0000313" key="3">
    <source>
        <dbReference type="EMBL" id="RLT81551.1"/>
    </source>
</evidence>
<protein>
    <submittedName>
        <fullName evidence="3">DUF5123 domain-containing protein</fullName>
    </submittedName>
</protein>
<dbReference type="InterPro" id="IPR050991">
    <property type="entry name" value="ECM_Regulatory_Proteins"/>
</dbReference>
<dbReference type="InterPro" id="IPR011050">
    <property type="entry name" value="Pectin_lyase_fold/virulence"/>
</dbReference>
<organism evidence="3 4">
    <name type="scientific">Bacteroides acidifaciens</name>
    <dbReference type="NCBI Taxonomy" id="85831"/>
    <lineage>
        <taxon>Bacteria</taxon>
        <taxon>Pseudomonadati</taxon>
        <taxon>Bacteroidota</taxon>
        <taxon>Bacteroidia</taxon>
        <taxon>Bacteroidales</taxon>
        <taxon>Bacteroidaceae</taxon>
        <taxon>Bacteroides</taxon>
    </lineage>
</organism>
<keyword evidence="1" id="KW-0677">Repeat</keyword>
<dbReference type="STRING" id="1235814.GCA_000613385_04230"/>
<dbReference type="InterPro" id="IPR036116">
    <property type="entry name" value="FN3_sf"/>
</dbReference>
<evidence type="ECO:0000256" key="1">
    <source>
        <dbReference type="ARBA" id="ARBA00022737"/>
    </source>
</evidence>
<accession>A0A3L7Z5A9</accession>
<dbReference type="InterPro" id="IPR033427">
    <property type="entry name" value="DUF5123"/>
</dbReference>
<dbReference type="SUPFAM" id="SSF49265">
    <property type="entry name" value="Fibronectin type III"/>
    <property type="match status" value="1"/>
</dbReference>
<name>A0A3L7Z5A9_9BACE</name>
<comment type="caution">
    <text evidence="3">The sequence shown here is derived from an EMBL/GenBank/DDBJ whole genome shotgun (WGS) entry which is preliminary data.</text>
</comment>
<dbReference type="PANTHER" id="PTHR46708:SF2">
    <property type="entry name" value="FIBRONECTIN TYPE-III DOMAIN-CONTAINING PROTEIN"/>
    <property type="match status" value="1"/>
</dbReference>
<proteinExistence type="predicted"/>
<evidence type="ECO:0000313" key="4">
    <source>
        <dbReference type="Proteomes" id="UP000267159"/>
    </source>
</evidence>
<dbReference type="AlphaFoldDB" id="A0A3L7Z5A9"/>
<evidence type="ECO:0000259" key="2">
    <source>
        <dbReference type="Pfam" id="PF17161"/>
    </source>
</evidence>
<dbReference type="SUPFAM" id="SSF51126">
    <property type="entry name" value="Pectin lyase-like"/>
    <property type="match status" value="1"/>
</dbReference>